<dbReference type="Pfam" id="PF01674">
    <property type="entry name" value="Lipase_2"/>
    <property type="match status" value="1"/>
</dbReference>
<keyword evidence="3" id="KW-1185">Reference proteome</keyword>
<feature type="signal peptide" evidence="1">
    <location>
        <begin position="1"/>
        <end position="24"/>
    </location>
</feature>
<accession>A0ABW6P9S8</accession>
<dbReference type="EMBL" id="JBIAMT010000005">
    <property type="protein sequence ID" value="MFF0499911.1"/>
    <property type="molecule type" value="Genomic_DNA"/>
</dbReference>
<name>A0ABW6P9S8_9NOCA</name>
<feature type="chain" id="PRO_5045105083" evidence="1">
    <location>
        <begin position="25"/>
        <end position="270"/>
    </location>
</feature>
<keyword evidence="1" id="KW-0732">Signal</keyword>
<dbReference type="InterPro" id="IPR002918">
    <property type="entry name" value="Lipase_EstA/Esterase_EstB"/>
</dbReference>
<dbReference type="SUPFAM" id="SSF53474">
    <property type="entry name" value="alpha/beta-Hydrolases"/>
    <property type="match status" value="1"/>
</dbReference>
<evidence type="ECO:0000256" key="1">
    <source>
        <dbReference type="SAM" id="SignalP"/>
    </source>
</evidence>
<protein>
    <submittedName>
        <fullName evidence="2">Esterase/lipase family protein</fullName>
    </submittedName>
</protein>
<dbReference type="RefSeq" id="WP_387398794.1">
    <property type="nucleotide sequence ID" value="NZ_JBIAMT010000005.1"/>
</dbReference>
<evidence type="ECO:0000313" key="3">
    <source>
        <dbReference type="Proteomes" id="UP001601442"/>
    </source>
</evidence>
<dbReference type="Gene3D" id="3.40.50.1820">
    <property type="entry name" value="alpha/beta hydrolase"/>
    <property type="match status" value="1"/>
</dbReference>
<evidence type="ECO:0000313" key="2">
    <source>
        <dbReference type="EMBL" id="MFF0499911.1"/>
    </source>
</evidence>
<organism evidence="2 3">
    <name type="scientific">Nocardia aobensis</name>
    <dbReference type="NCBI Taxonomy" id="257277"/>
    <lineage>
        <taxon>Bacteria</taxon>
        <taxon>Bacillati</taxon>
        <taxon>Actinomycetota</taxon>
        <taxon>Actinomycetes</taxon>
        <taxon>Mycobacteriales</taxon>
        <taxon>Nocardiaceae</taxon>
        <taxon>Nocardia</taxon>
    </lineage>
</organism>
<comment type="caution">
    <text evidence="2">The sequence shown here is derived from an EMBL/GenBank/DDBJ whole genome shotgun (WGS) entry which is preliminary data.</text>
</comment>
<proteinExistence type="predicted"/>
<dbReference type="InterPro" id="IPR029058">
    <property type="entry name" value="AB_hydrolase_fold"/>
</dbReference>
<reference evidence="2 3" key="1">
    <citation type="submission" date="2024-10" db="EMBL/GenBank/DDBJ databases">
        <title>The Natural Products Discovery Center: Release of the First 8490 Sequenced Strains for Exploring Actinobacteria Biosynthetic Diversity.</title>
        <authorList>
            <person name="Kalkreuter E."/>
            <person name="Kautsar S.A."/>
            <person name="Yang D."/>
            <person name="Bader C.D."/>
            <person name="Teijaro C.N."/>
            <person name="Fluegel L."/>
            <person name="Davis C.M."/>
            <person name="Simpson J.R."/>
            <person name="Lauterbach L."/>
            <person name="Steele A.D."/>
            <person name="Gui C."/>
            <person name="Meng S."/>
            <person name="Li G."/>
            <person name="Viehrig K."/>
            <person name="Ye F."/>
            <person name="Su P."/>
            <person name="Kiefer A.F."/>
            <person name="Nichols A."/>
            <person name="Cepeda A.J."/>
            <person name="Yan W."/>
            <person name="Fan B."/>
            <person name="Jiang Y."/>
            <person name="Adhikari A."/>
            <person name="Zheng C.-J."/>
            <person name="Schuster L."/>
            <person name="Cowan T.M."/>
            <person name="Smanski M.J."/>
            <person name="Chevrette M.G."/>
            <person name="De Carvalho L.P.S."/>
            <person name="Shen B."/>
        </authorList>
    </citation>
    <scope>NUCLEOTIDE SEQUENCE [LARGE SCALE GENOMIC DNA]</scope>
    <source>
        <strain evidence="2 3">NPDC004119</strain>
    </source>
</reference>
<dbReference type="PANTHER" id="PTHR32015:SF1">
    <property type="entry name" value="LIPASE"/>
    <property type="match status" value="1"/>
</dbReference>
<gene>
    <name evidence="2" type="ORF">ACFYU5_26160</name>
</gene>
<dbReference type="Proteomes" id="UP001601442">
    <property type="component" value="Unassembled WGS sequence"/>
</dbReference>
<sequence length="270" mass="28776">MRFSWFLAFAAALTMAGHTISVNAQPLAPAMNDWDCRPSAGHPRPVVLLHGISDSTHEWDALAPRLIESGYCVFALDYGKDERTLFRINGFAPLRRSVAEVDAFIEAVRNRTGAARVDLVAHSEGAAIALFSAKEVERADRIHTEVLLAPPTFGTTLSGVVEVAERSGVRGMTDTVMSDAVCPACADLEAGSSFVTELGDAPIAAEGVRYHVLATRDDTVVTPPGTASFILETGVDNVFVQDLAPGHVVDHATLPRDPVVMGWITAALDG</sequence>
<dbReference type="PANTHER" id="PTHR32015">
    <property type="entry name" value="FASTING INDUCED LIPASE"/>
    <property type="match status" value="1"/>
</dbReference>